<dbReference type="PANTHER" id="PTHR12412">
    <property type="entry name" value="CAP BINDING PROTEIN"/>
    <property type="match status" value="1"/>
</dbReference>
<dbReference type="GO" id="GO:0005634">
    <property type="term" value="C:nucleus"/>
    <property type="evidence" value="ECO:0007669"/>
    <property type="project" value="TreeGrafter"/>
</dbReference>
<dbReference type="Proteomes" id="UP001458880">
    <property type="component" value="Unassembled WGS sequence"/>
</dbReference>
<dbReference type="AlphaFoldDB" id="A0AAW1IBA0"/>
<evidence type="ECO:0000313" key="3">
    <source>
        <dbReference type="Proteomes" id="UP001458880"/>
    </source>
</evidence>
<accession>A0AAW1IBA0</accession>
<organism evidence="2 3">
    <name type="scientific">Popillia japonica</name>
    <name type="common">Japanese beetle</name>
    <dbReference type="NCBI Taxonomy" id="7064"/>
    <lineage>
        <taxon>Eukaryota</taxon>
        <taxon>Metazoa</taxon>
        <taxon>Ecdysozoa</taxon>
        <taxon>Arthropoda</taxon>
        <taxon>Hexapoda</taxon>
        <taxon>Insecta</taxon>
        <taxon>Pterygota</taxon>
        <taxon>Neoptera</taxon>
        <taxon>Endopterygota</taxon>
        <taxon>Coleoptera</taxon>
        <taxon>Polyphaga</taxon>
        <taxon>Scarabaeiformia</taxon>
        <taxon>Scarabaeidae</taxon>
        <taxon>Rutelinae</taxon>
        <taxon>Popillia</taxon>
    </lineage>
</organism>
<dbReference type="SUPFAM" id="SSF48371">
    <property type="entry name" value="ARM repeat"/>
    <property type="match status" value="1"/>
</dbReference>
<dbReference type="InterPro" id="IPR003890">
    <property type="entry name" value="MIF4G-like_typ-3"/>
</dbReference>
<dbReference type="PANTHER" id="PTHR12412:SF2">
    <property type="entry name" value="NUCLEAR CAP-BINDING PROTEIN SUBUNIT 1"/>
    <property type="match status" value="1"/>
</dbReference>
<gene>
    <name evidence="2" type="ORF">QE152_g37250</name>
</gene>
<evidence type="ECO:0000259" key="1">
    <source>
        <dbReference type="Pfam" id="PF02854"/>
    </source>
</evidence>
<dbReference type="InterPro" id="IPR027159">
    <property type="entry name" value="CBP80"/>
</dbReference>
<dbReference type="Pfam" id="PF02854">
    <property type="entry name" value="MIF4G"/>
    <property type="match status" value="1"/>
</dbReference>
<dbReference type="EMBL" id="JASPKY010000710">
    <property type="protein sequence ID" value="KAK9686375.1"/>
    <property type="molecule type" value="Genomic_DNA"/>
</dbReference>
<feature type="domain" description="MIF4G" evidence="1">
    <location>
        <begin position="44"/>
        <end position="151"/>
    </location>
</feature>
<protein>
    <submittedName>
        <fullName evidence="2">MIF4G domain</fullName>
    </submittedName>
</protein>
<dbReference type="InterPro" id="IPR016024">
    <property type="entry name" value="ARM-type_fold"/>
</dbReference>
<dbReference type="GO" id="GO:0005846">
    <property type="term" value="C:nuclear cap binding complex"/>
    <property type="evidence" value="ECO:0007669"/>
    <property type="project" value="InterPro"/>
</dbReference>
<dbReference type="Gene3D" id="1.25.40.180">
    <property type="match status" value="2"/>
</dbReference>
<reference evidence="2 3" key="1">
    <citation type="journal article" date="2024" name="BMC Genomics">
        <title>De novo assembly and annotation of Popillia japonica's genome with initial clues to its potential as an invasive pest.</title>
        <authorList>
            <person name="Cucini C."/>
            <person name="Boschi S."/>
            <person name="Funari R."/>
            <person name="Cardaioli E."/>
            <person name="Iannotti N."/>
            <person name="Marturano G."/>
            <person name="Paoli F."/>
            <person name="Bruttini M."/>
            <person name="Carapelli A."/>
            <person name="Frati F."/>
            <person name="Nardi F."/>
        </authorList>
    </citation>
    <scope>NUCLEOTIDE SEQUENCE [LARGE SCALE GENOMIC DNA]</scope>
    <source>
        <strain evidence="2">DMR45628</strain>
    </source>
</reference>
<sequence>MSRRRPHEEDDGYDRAYRKRRRVSENQEIEDRLETLILRVGEKSSSSLESNLEGLASVLEADLGTFRLKILRILTDCAIRMPEKYCAIRMPEKCTIYTTLVGLLNAKNFNFGGEFVEYMVRTFKDSLKACKWDAARYALRFLADLVNCHVIVS</sequence>
<evidence type="ECO:0000313" key="2">
    <source>
        <dbReference type="EMBL" id="KAK9686375.1"/>
    </source>
</evidence>
<comment type="caution">
    <text evidence="2">The sequence shown here is derived from an EMBL/GenBank/DDBJ whole genome shotgun (WGS) entry which is preliminary data.</text>
</comment>
<dbReference type="GO" id="GO:0006406">
    <property type="term" value="P:mRNA export from nucleus"/>
    <property type="evidence" value="ECO:0007669"/>
    <property type="project" value="InterPro"/>
</dbReference>
<name>A0AAW1IBA0_POPJA</name>
<dbReference type="GO" id="GO:0000184">
    <property type="term" value="P:nuclear-transcribed mRNA catabolic process, nonsense-mediated decay"/>
    <property type="evidence" value="ECO:0007669"/>
    <property type="project" value="TreeGrafter"/>
</dbReference>
<keyword evidence="3" id="KW-1185">Reference proteome</keyword>
<dbReference type="GO" id="GO:0000339">
    <property type="term" value="F:RNA cap binding"/>
    <property type="evidence" value="ECO:0007669"/>
    <property type="project" value="InterPro"/>
</dbReference>
<dbReference type="GO" id="GO:0003729">
    <property type="term" value="F:mRNA binding"/>
    <property type="evidence" value="ECO:0007669"/>
    <property type="project" value="TreeGrafter"/>
</dbReference>
<proteinExistence type="predicted"/>